<dbReference type="EMBL" id="FNWV01000007">
    <property type="protein sequence ID" value="SEH68116.1"/>
    <property type="molecule type" value="Genomic_DNA"/>
</dbReference>
<gene>
    <name evidence="2" type="ORF">SAMN02910265_02086</name>
</gene>
<dbReference type="AlphaFoldDB" id="A0A1H6K6Q8"/>
<dbReference type="SUPFAM" id="SSF103032">
    <property type="entry name" value="Hypothetical protein YwqG"/>
    <property type="match status" value="1"/>
</dbReference>
<evidence type="ECO:0000313" key="3">
    <source>
        <dbReference type="Proteomes" id="UP000183190"/>
    </source>
</evidence>
<name>A0A1H6K6Q8_RUMFL</name>
<sequence>MFFDKIFDALTDSTEKLLEKEARVRGLDYNEVKADADSGLLLDGCSFGRKYAIVRNGKKSVLLPYNELFWVFAKGTDDAEMADVYFVTVYHIMYQINNMRKTDAVNICERILAADRAVLIGFKEEYAKIYDEHPDDLKEVKRQYLIGSVFQELKKDAEERKERGEYETKPSPVAPVQQETHAEKPEPVQEKVSEPVPEPEKVPDKFDEIQERLMEAYNRLCDEADLDTPLRTEMAICEAAPEIGEQMKKFRRNAIFLCDKETPEGGIPVGASKIGGFSDLPPDMEYPTMTGFTFRRKGQKPEEAKVYPKTAMHLAVQINLYELAESGADTEGIFPKTGMLYLFWSGEMDDTIFDPENKYVFVRADQPELAQVSKMIWWDGDMSALRRTEPPLSYYEDADDEDNGRFDDICPEAMVSFADMTEYSREELLSIKGFSEIDERNDFELSDHGNKLLGVPWGCNIPYIEKDEIQLLQLRYSVGCVWSLFWIMKKQDFIDRDFTNIHLDADCD</sequence>
<reference evidence="2 3" key="1">
    <citation type="submission" date="2016-10" db="EMBL/GenBank/DDBJ databases">
        <authorList>
            <person name="de Groot N.N."/>
        </authorList>
    </citation>
    <scope>NUCLEOTIDE SEQUENCE [LARGE SCALE GENOMIC DNA]</scope>
    <source>
        <strain evidence="2 3">YAD2003</strain>
    </source>
</reference>
<dbReference type="Gene3D" id="2.30.320.10">
    <property type="entry name" value="YwqG-like"/>
    <property type="match status" value="1"/>
</dbReference>
<proteinExistence type="predicted"/>
<feature type="compositionally biased region" description="Basic and acidic residues" evidence="1">
    <location>
        <begin position="180"/>
        <end position="202"/>
    </location>
</feature>
<evidence type="ECO:0000256" key="1">
    <source>
        <dbReference type="SAM" id="MobiDB-lite"/>
    </source>
</evidence>
<dbReference type="Proteomes" id="UP000183190">
    <property type="component" value="Unassembled WGS sequence"/>
</dbReference>
<dbReference type="InterPro" id="IPR035948">
    <property type="entry name" value="YwqG-like_sf"/>
</dbReference>
<evidence type="ECO:0000313" key="2">
    <source>
        <dbReference type="EMBL" id="SEH68116.1"/>
    </source>
</evidence>
<accession>A0A1H6K6Q8</accession>
<feature type="region of interest" description="Disordered" evidence="1">
    <location>
        <begin position="157"/>
        <end position="202"/>
    </location>
</feature>
<dbReference type="InterPro" id="IPR015315">
    <property type="entry name" value="DUF1963"/>
</dbReference>
<feature type="compositionally biased region" description="Basic and acidic residues" evidence="1">
    <location>
        <begin position="157"/>
        <end position="168"/>
    </location>
</feature>
<dbReference type="Pfam" id="PF09234">
    <property type="entry name" value="DUF1963"/>
    <property type="match status" value="1"/>
</dbReference>
<organism evidence="2 3">
    <name type="scientific">Ruminococcus flavefaciens</name>
    <dbReference type="NCBI Taxonomy" id="1265"/>
    <lineage>
        <taxon>Bacteria</taxon>
        <taxon>Bacillati</taxon>
        <taxon>Bacillota</taxon>
        <taxon>Clostridia</taxon>
        <taxon>Eubacteriales</taxon>
        <taxon>Oscillospiraceae</taxon>
        <taxon>Ruminococcus</taxon>
    </lineage>
</organism>
<dbReference type="RefSeq" id="WP_074717115.1">
    <property type="nucleotide sequence ID" value="NZ_FNWV01000007.1"/>
</dbReference>
<protein>
    <submittedName>
        <fullName evidence="2">Uncharacterized protein YwqG</fullName>
    </submittedName>
</protein>